<dbReference type="RefSeq" id="WP_108981663.1">
    <property type="nucleotide sequence ID" value="NZ_JAQLWY010000015.1"/>
</dbReference>
<evidence type="ECO:0000313" key="2">
    <source>
        <dbReference type="Proteomes" id="UP000434475"/>
    </source>
</evidence>
<proteinExistence type="predicted"/>
<reference evidence="1 2" key="1">
    <citation type="journal article" date="2019" name="Nat. Med.">
        <title>A library of human gut bacterial isolates paired with longitudinal multiomics data enables mechanistic microbiome research.</title>
        <authorList>
            <person name="Poyet M."/>
            <person name="Groussin M."/>
            <person name="Gibbons S.M."/>
            <person name="Avila-Pacheco J."/>
            <person name="Jiang X."/>
            <person name="Kearney S.M."/>
            <person name="Perrotta A.R."/>
            <person name="Berdy B."/>
            <person name="Zhao S."/>
            <person name="Lieberman T.D."/>
            <person name="Swanson P.K."/>
            <person name="Smith M."/>
            <person name="Roesemann S."/>
            <person name="Alexander J.E."/>
            <person name="Rich S.A."/>
            <person name="Livny J."/>
            <person name="Vlamakis H."/>
            <person name="Clish C."/>
            <person name="Bullock K."/>
            <person name="Deik A."/>
            <person name="Scott J."/>
            <person name="Pierce K.A."/>
            <person name="Xavier R.J."/>
            <person name="Alm E.J."/>
        </authorList>
    </citation>
    <scope>NUCLEOTIDE SEQUENCE [LARGE SCALE GENOMIC DNA]</scope>
    <source>
        <strain evidence="1 2">BIOML-A2</strain>
    </source>
</reference>
<sequence>METKKEFEDETQELRKTIPVEVSVELSVNDIFNWLTDCQNPAALRYLGKYALRCAEGLENPDDDDFRSRA</sequence>
<evidence type="ECO:0000313" key="1">
    <source>
        <dbReference type="EMBL" id="MSB20524.1"/>
    </source>
</evidence>
<dbReference type="AlphaFoldDB" id="A0A6I2R1N4"/>
<name>A0A6I2R1N4_FLAPL</name>
<dbReference type="Proteomes" id="UP000434475">
    <property type="component" value="Unassembled WGS sequence"/>
</dbReference>
<accession>A0A6I2R1N4</accession>
<dbReference type="EMBL" id="WKPR01000013">
    <property type="protein sequence ID" value="MSB20524.1"/>
    <property type="molecule type" value="Genomic_DNA"/>
</dbReference>
<comment type="caution">
    <text evidence="1">The sequence shown here is derived from an EMBL/GenBank/DDBJ whole genome shotgun (WGS) entry which is preliminary data.</text>
</comment>
<organism evidence="1 2">
    <name type="scientific">Flavonifractor plautii</name>
    <name type="common">Fusobacterium plautii</name>
    <dbReference type="NCBI Taxonomy" id="292800"/>
    <lineage>
        <taxon>Bacteria</taxon>
        <taxon>Bacillati</taxon>
        <taxon>Bacillota</taxon>
        <taxon>Clostridia</taxon>
        <taxon>Eubacteriales</taxon>
        <taxon>Oscillospiraceae</taxon>
        <taxon>Flavonifractor</taxon>
    </lineage>
</organism>
<protein>
    <submittedName>
        <fullName evidence="1">Uncharacterized protein</fullName>
    </submittedName>
</protein>
<gene>
    <name evidence="1" type="ORF">GKE97_13485</name>
</gene>